<evidence type="ECO:0000256" key="4">
    <source>
        <dbReference type="ARBA" id="ARBA00022691"/>
    </source>
</evidence>
<dbReference type="InterPro" id="IPR036074">
    <property type="entry name" value="CbiD_sf"/>
</dbReference>
<comment type="pathway">
    <text evidence="5">Cofactor biosynthesis; adenosylcobalamin biosynthesis; cob(II)yrinate a,c-diamide from sirohydrochlorin (anaerobic route): step 6/10.</text>
</comment>
<dbReference type="UniPathway" id="UPA00148">
    <property type="reaction ID" value="UER00227"/>
</dbReference>
<gene>
    <name evidence="5 6" type="primary">cbiD</name>
    <name evidence="6" type="ordered locus">TREPR_0520</name>
</gene>
<dbReference type="EMBL" id="CP001843">
    <property type="protein sequence ID" value="AEF84017.1"/>
    <property type="molecule type" value="Genomic_DNA"/>
</dbReference>
<reference evidence="6 7" key="2">
    <citation type="journal article" date="2011" name="ISME J.">
        <title>RNA-seq reveals cooperative metabolic interactions between two termite-gut spirochete species in co-culture.</title>
        <authorList>
            <person name="Rosenthal A.Z."/>
            <person name="Matson E.G."/>
            <person name="Eldar A."/>
            <person name="Leadbetter J.R."/>
        </authorList>
    </citation>
    <scope>NUCLEOTIDE SEQUENCE [LARGE SCALE GENOMIC DNA]</scope>
    <source>
        <strain evidence="7">ATCC BAA-887 / DSM 12427 / ZAS-2</strain>
    </source>
</reference>
<dbReference type="InterPro" id="IPR002748">
    <property type="entry name" value="CbiD"/>
</dbReference>
<dbReference type="PANTHER" id="PTHR35863:SF1">
    <property type="entry name" value="COBALT-PRECORRIN-5B C(1)-METHYLTRANSFERASE"/>
    <property type="match status" value="1"/>
</dbReference>
<evidence type="ECO:0000313" key="6">
    <source>
        <dbReference type="EMBL" id="AEF84017.1"/>
    </source>
</evidence>
<dbReference type="AlphaFoldDB" id="F5YLC1"/>
<dbReference type="HAMAP" id="MF_00787">
    <property type="entry name" value="CbiD"/>
    <property type="match status" value="1"/>
</dbReference>
<keyword evidence="2 5" id="KW-0489">Methyltransferase</keyword>
<keyword evidence="4 5" id="KW-0949">S-adenosyl-L-methionine</keyword>
<dbReference type="Pfam" id="PF01888">
    <property type="entry name" value="CbiD"/>
    <property type="match status" value="1"/>
</dbReference>
<dbReference type="EC" id="2.1.1.195" evidence="5"/>
<comment type="catalytic activity">
    <reaction evidence="5">
        <text>Co-precorrin-5B + S-adenosyl-L-methionine = Co-precorrin-6A + S-adenosyl-L-homocysteine</text>
        <dbReference type="Rhea" id="RHEA:26285"/>
        <dbReference type="ChEBI" id="CHEBI:57856"/>
        <dbReference type="ChEBI" id="CHEBI:59789"/>
        <dbReference type="ChEBI" id="CHEBI:60063"/>
        <dbReference type="ChEBI" id="CHEBI:60064"/>
        <dbReference type="EC" id="2.1.1.195"/>
    </reaction>
</comment>
<dbReference type="GO" id="GO:0032259">
    <property type="term" value="P:methylation"/>
    <property type="evidence" value="ECO:0007669"/>
    <property type="project" value="UniProtKB-KW"/>
</dbReference>
<evidence type="ECO:0000256" key="5">
    <source>
        <dbReference type="HAMAP-Rule" id="MF_00787"/>
    </source>
</evidence>
<keyword evidence="1 5" id="KW-0169">Cobalamin biosynthesis</keyword>
<dbReference type="NCBIfam" id="TIGR00312">
    <property type="entry name" value="cbiD"/>
    <property type="match status" value="1"/>
</dbReference>
<dbReference type="RefSeq" id="WP_015709499.1">
    <property type="nucleotide sequence ID" value="NC_015578.1"/>
</dbReference>
<dbReference type="GO" id="GO:0043780">
    <property type="term" value="F:cobalt-precorrin-5B C1-methyltransferase activity"/>
    <property type="evidence" value="ECO:0007669"/>
    <property type="project" value="RHEA"/>
</dbReference>
<accession>F5YLC1</accession>
<sequence>MTVIHENNAGGPALSSRLVNGRLLRFGYTTGSCAAAAAGAAADMLLNQKKCETWFLTTPRGVSMTLDIVNPFYDTESASCGVQKDSGDDPDITHGILVYARVRKIPSGIVIDGGEGVGRVTKPGLDQSVGQAAVNSTPRRMIAGECQRVCVESGYSGGLSVTITVPRGEELAKRTFNPRVGIVGGISILGTSGMVEPMSEKAWADSLRVEMRQLYAAGHRDVLITIGNFSAAFARDFLGLSLSAQIKCSNFIGDAFSAAVELGFNRALLVGHIGKLVKLGIGVMDTHSSRGDGRIETLVACALEAGATLEVLRAVNDSVTTDGVLVVLREVGLLEQTMAVLGSRMEETLARHNGNNMEAGFICFGKTSPDPEDPSPESLNKEGEIVAQSANALSLMEVFKT</sequence>
<comment type="similarity">
    <text evidence="5">Belongs to the CbiD family.</text>
</comment>
<dbReference type="GO" id="GO:0019251">
    <property type="term" value="P:anaerobic cobalamin biosynthetic process"/>
    <property type="evidence" value="ECO:0007669"/>
    <property type="project" value="UniProtKB-UniRule"/>
</dbReference>
<proteinExistence type="inferred from homology"/>
<keyword evidence="3 5" id="KW-0808">Transferase</keyword>
<protein>
    <recommendedName>
        <fullName evidence="5">Cobalt-precorrin-5B C(1)-methyltransferase</fullName>
        <ecNumber evidence="5">2.1.1.195</ecNumber>
    </recommendedName>
    <alternativeName>
        <fullName evidence="5">Cobalt-precorrin-6A synthase</fullName>
    </alternativeName>
</protein>
<dbReference type="OrthoDB" id="6439987at2"/>
<evidence type="ECO:0000256" key="2">
    <source>
        <dbReference type="ARBA" id="ARBA00022603"/>
    </source>
</evidence>
<dbReference type="eggNOG" id="COG1903">
    <property type="taxonomic scope" value="Bacteria"/>
</dbReference>
<evidence type="ECO:0000256" key="3">
    <source>
        <dbReference type="ARBA" id="ARBA00022679"/>
    </source>
</evidence>
<dbReference type="Gene3D" id="3.30.2110.10">
    <property type="entry name" value="CbiD-like"/>
    <property type="match status" value="1"/>
</dbReference>
<dbReference type="SUPFAM" id="SSF111342">
    <property type="entry name" value="CbiD-like"/>
    <property type="match status" value="1"/>
</dbReference>
<dbReference type="STRING" id="545694.TREPR_0520"/>
<dbReference type="HOGENOM" id="CLU_041273_1_0_12"/>
<dbReference type="Proteomes" id="UP000009223">
    <property type="component" value="Chromosome"/>
</dbReference>
<organism evidence="6 7">
    <name type="scientific">Treponema primitia (strain ATCC BAA-887 / DSM 12427 / ZAS-2)</name>
    <dbReference type="NCBI Taxonomy" id="545694"/>
    <lineage>
        <taxon>Bacteria</taxon>
        <taxon>Pseudomonadati</taxon>
        <taxon>Spirochaetota</taxon>
        <taxon>Spirochaetia</taxon>
        <taxon>Spirochaetales</taxon>
        <taxon>Treponemataceae</taxon>
        <taxon>Treponema</taxon>
    </lineage>
</organism>
<dbReference type="PANTHER" id="PTHR35863">
    <property type="entry name" value="COBALT-PRECORRIN-5B C(1)-METHYLTRANSFERASE"/>
    <property type="match status" value="1"/>
</dbReference>
<reference evidence="7" key="1">
    <citation type="submission" date="2009-12" db="EMBL/GenBank/DDBJ databases">
        <title>Complete sequence of Treponema primitia strain ZAS-2.</title>
        <authorList>
            <person name="Tetu S.G."/>
            <person name="Matson E."/>
            <person name="Ren Q."/>
            <person name="Seshadri R."/>
            <person name="Elbourne L."/>
            <person name="Hassan K.A."/>
            <person name="Durkin A."/>
            <person name="Radune D."/>
            <person name="Mohamoud Y."/>
            <person name="Shay R."/>
            <person name="Jin S."/>
            <person name="Zhang X."/>
            <person name="Lucey K."/>
            <person name="Ballor N.R."/>
            <person name="Ottesen E."/>
            <person name="Rosenthal R."/>
            <person name="Allen A."/>
            <person name="Leadbetter J.R."/>
            <person name="Paulsen I.T."/>
        </authorList>
    </citation>
    <scope>NUCLEOTIDE SEQUENCE [LARGE SCALE GENOMIC DNA]</scope>
    <source>
        <strain evidence="7">ATCC BAA-887 / DSM 12427 / ZAS-2</strain>
    </source>
</reference>
<dbReference type="PIRSF" id="PIRSF026782">
    <property type="entry name" value="CbiD"/>
    <property type="match status" value="1"/>
</dbReference>
<evidence type="ECO:0000256" key="1">
    <source>
        <dbReference type="ARBA" id="ARBA00022573"/>
    </source>
</evidence>
<dbReference type="KEGG" id="tpi:TREPR_0520"/>
<comment type="function">
    <text evidence="5">Catalyzes the methylation of C-1 in cobalt-precorrin-5B to form cobalt-precorrin-6A.</text>
</comment>
<keyword evidence="7" id="KW-1185">Reference proteome</keyword>
<evidence type="ECO:0000313" key="7">
    <source>
        <dbReference type="Proteomes" id="UP000009223"/>
    </source>
</evidence>
<name>F5YLC1_TREPZ</name>